<dbReference type="Proteomes" id="UP000736787">
    <property type="component" value="Unassembled WGS sequence"/>
</dbReference>
<protein>
    <recommendedName>
        <fullName evidence="4">Homeodomain-like</fullName>
    </recommendedName>
</protein>
<evidence type="ECO:0000313" key="3">
    <source>
        <dbReference type="Proteomes" id="UP000736787"/>
    </source>
</evidence>
<feature type="compositionally biased region" description="Basic and acidic residues" evidence="1">
    <location>
        <begin position="8"/>
        <end position="21"/>
    </location>
</feature>
<evidence type="ECO:0000256" key="1">
    <source>
        <dbReference type="SAM" id="MobiDB-lite"/>
    </source>
</evidence>
<sequence>MSPRKTHTVAEKQRALDAHRSGRTDWLEVAASNGIHPSTARDLVSRGREDNLPVVA</sequence>
<reference evidence="2" key="1">
    <citation type="submission" date="2018-10" db="EMBL/GenBank/DDBJ databases">
        <title>Effector identification in a new, highly contiguous assembly of the strawberry crown rot pathogen Phytophthora cactorum.</title>
        <authorList>
            <person name="Armitage A.D."/>
            <person name="Nellist C.F."/>
            <person name="Bates H."/>
            <person name="Vickerstaff R.J."/>
            <person name="Harrison R.J."/>
        </authorList>
    </citation>
    <scope>NUCLEOTIDE SEQUENCE</scope>
    <source>
        <strain evidence="2">4040</strain>
    </source>
</reference>
<proteinExistence type="predicted"/>
<organism evidence="2 3">
    <name type="scientific">Phytophthora cactorum</name>
    <dbReference type="NCBI Taxonomy" id="29920"/>
    <lineage>
        <taxon>Eukaryota</taxon>
        <taxon>Sar</taxon>
        <taxon>Stramenopiles</taxon>
        <taxon>Oomycota</taxon>
        <taxon>Peronosporomycetes</taxon>
        <taxon>Peronosporales</taxon>
        <taxon>Peronosporaceae</taxon>
        <taxon>Phytophthora</taxon>
    </lineage>
</organism>
<dbReference type="VEuPathDB" id="FungiDB:PC110_g20792"/>
<accession>A0A8T1BP76</accession>
<gene>
    <name evidence="2" type="ORF">PC117_g20180</name>
</gene>
<dbReference type="AlphaFoldDB" id="A0A8T1BP76"/>
<evidence type="ECO:0008006" key="4">
    <source>
        <dbReference type="Google" id="ProtNLM"/>
    </source>
</evidence>
<dbReference type="EMBL" id="RCMK01000924">
    <property type="protein sequence ID" value="KAG2907592.1"/>
    <property type="molecule type" value="Genomic_DNA"/>
</dbReference>
<comment type="caution">
    <text evidence="2">The sequence shown here is derived from an EMBL/GenBank/DDBJ whole genome shotgun (WGS) entry which is preliminary data.</text>
</comment>
<name>A0A8T1BP76_9STRA</name>
<feature type="region of interest" description="Disordered" evidence="1">
    <location>
        <begin position="1"/>
        <end position="21"/>
    </location>
</feature>
<evidence type="ECO:0000313" key="2">
    <source>
        <dbReference type="EMBL" id="KAG2907592.1"/>
    </source>
</evidence>